<protein>
    <recommendedName>
        <fullName evidence="1">WSC domain-containing protein</fullName>
    </recommendedName>
</protein>
<dbReference type="EMBL" id="CALNXK010000048">
    <property type="protein sequence ID" value="CAH3130895.1"/>
    <property type="molecule type" value="Genomic_DNA"/>
</dbReference>
<comment type="caution">
    <text evidence="2">The sequence shown here is derived from an EMBL/GenBank/DDBJ whole genome shotgun (WGS) entry which is preliminary data.</text>
</comment>
<proteinExistence type="predicted"/>
<evidence type="ECO:0000259" key="1">
    <source>
        <dbReference type="PROSITE" id="PS51212"/>
    </source>
</evidence>
<name>A0ABN8P5F4_9CNID</name>
<evidence type="ECO:0000313" key="2">
    <source>
        <dbReference type="EMBL" id="CAH3130895.1"/>
    </source>
</evidence>
<evidence type="ECO:0000313" key="3">
    <source>
        <dbReference type="Proteomes" id="UP001159405"/>
    </source>
</evidence>
<feature type="domain" description="WSC" evidence="1">
    <location>
        <begin position="180"/>
        <end position="281"/>
    </location>
</feature>
<gene>
    <name evidence="2" type="ORF">PLOB_00034861</name>
</gene>
<dbReference type="Proteomes" id="UP001159405">
    <property type="component" value="Unassembled WGS sequence"/>
</dbReference>
<dbReference type="Pfam" id="PF01822">
    <property type="entry name" value="WSC"/>
    <property type="match status" value="1"/>
</dbReference>
<dbReference type="InterPro" id="IPR002889">
    <property type="entry name" value="WSC_carb-bd"/>
</dbReference>
<sequence length="302" mass="33625">MHISDSTSHPNLPENWGIFLLYEGCFQLNETPAKERTDAENNNHVCNDYCDREGKTFSATIGERCLCFDSRPANSLSKGECDTSCPKTPPTDAKEGSSGCKDLGCCGSTENSAVTVVQTIKISREQLGLKKHDPNVKIKYALYIERHKTFLLYFYSTFCENHAPRSRHMPAKNKDGFGSFIDPKGCFRRSENPAKEKPRNSQNVNVICVNFCAEENITYAATISDRCLCLNSLPSEKLEDNQCSTPCPGKKRYGSNEDGPCEGWGCCGSLDEDAISVYEIVPAAWDQETNGNEDVTKKYETK</sequence>
<reference evidence="2 3" key="1">
    <citation type="submission" date="2022-05" db="EMBL/GenBank/DDBJ databases">
        <authorList>
            <consortium name="Genoscope - CEA"/>
            <person name="William W."/>
        </authorList>
    </citation>
    <scope>NUCLEOTIDE SEQUENCE [LARGE SCALE GENOMIC DNA]</scope>
</reference>
<organism evidence="2 3">
    <name type="scientific">Porites lobata</name>
    <dbReference type="NCBI Taxonomy" id="104759"/>
    <lineage>
        <taxon>Eukaryota</taxon>
        <taxon>Metazoa</taxon>
        <taxon>Cnidaria</taxon>
        <taxon>Anthozoa</taxon>
        <taxon>Hexacorallia</taxon>
        <taxon>Scleractinia</taxon>
        <taxon>Fungiina</taxon>
        <taxon>Poritidae</taxon>
        <taxon>Porites</taxon>
    </lineage>
</organism>
<keyword evidence="3" id="KW-1185">Reference proteome</keyword>
<accession>A0ABN8P5F4</accession>
<dbReference type="PROSITE" id="PS51212">
    <property type="entry name" value="WSC"/>
    <property type="match status" value="1"/>
</dbReference>